<proteinExistence type="predicted"/>
<evidence type="ECO:0000313" key="2">
    <source>
        <dbReference type="Proteomes" id="UP000826234"/>
    </source>
</evidence>
<accession>A0ABQ7SKC4</accession>
<name>A0ABQ7SKC4_PHRPL</name>
<evidence type="ECO:0000313" key="1">
    <source>
        <dbReference type="EMBL" id="KAH0617766.1"/>
    </source>
</evidence>
<keyword evidence="2" id="KW-1185">Reference proteome</keyword>
<gene>
    <name evidence="1" type="ORF">JD844_016339</name>
</gene>
<sequence length="80" mass="9322">MNFRRNLQNLGESIVYLWVEKIREFLIEKSQSCDSGPDVKKSTEETDVEHEESLVDYLPLQECTALTVNFDLSERQEGIK</sequence>
<comment type="caution">
    <text evidence="1">The sequence shown here is derived from an EMBL/GenBank/DDBJ whole genome shotgun (WGS) entry which is preliminary data.</text>
</comment>
<reference evidence="1 2" key="1">
    <citation type="journal article" date="2022" name="Gigascience">
        <title>A chromosome-level genome assembly and annotation of the desert horned lizard, Phrynosoma platyrhinos, provides insight into chromosomal rearrangements among reptiles.</title>
        <authorList>
            <person name="Koochekian N."/>
            <person name="Ascanio A."/>
            <person name="Farleigh K."/>
            <person name="Card D.C."/>
            <person name="Schield D.R."/>
            <person name="Castoe T.A."/>
            <person name="Jezkova T."/>
        </authorList>
    </citation>
    <scope>NUCLEOTIDE SEQUENCE [LARGE SCALE GENOMIC DNA]</scope>
    <source>
        <strain evidence="1">NK-2021</strain>
    </source>
</reference>
<organism evidence="1 2">
    <name type="scientific">Phrynosoma platyrhinos</name>
    <name type="common">Desert horned lizard</name>
    <dbReference type="NCBI Taxonomy" id="52577"/>
    <lineage>
        <taxon>Eukaryota</taxon>
        <taxon>Metazoa</taxon>
        <taxon>Chordata</taxon>
        <taxon>Craniata</taxon>
        <taxon>Vertebrata</taxon>
        <taxon>Euteleostomi</taxon>
        <taxon>Lepidosauria</taxon>
        <taxon>Squamata</taxon>
        <taxon>Bifurcata</taxon>
        <taxon>Unidentata</taxon>
        <taxon>Episquamata</taxon>
        <taxon>Toxicofera</taxon>
        <taxon>Iguania</taxon>
        <taxon>Phrynosomatidae</taxon>
        <taxon>Phrynosomatinae</taxon>
        <taxon>Phrynosoma</taxon>
    </lineage>
</organism>
<dbReference type="EMBL" id="JAIPUX010005289">
    <property type="protein sequence ID" value="KAH0617766.1"/>
    <property type="molecule type" value="Genomic_DNA"/>
</dbReference>
<protein>
    <submittedName>
        <fullName evidence="1">Uncharacterized protein</fullName>
    </submittedName>
</protein>
<dbReference type="Proteomes" id="UP000826234">
    <property type="component" value="Unassembled WGS sequence"/>
</dbReference>